<organism evidence="2 3">
    <name type="scientific">Rhodothalassium salexigens DSM 2132</name>
    <dbReference type="NCBI Taxonomy" id="1188247"/>
    <lineage>
        <taxon>Bacteria</taxon>
        <taxon>Pseudomonadati</taxon>
        <taxon>Pseudomonadota</taxon>
        <taxon>Alphaproteobacteria</taxon>
        <taxon>Rhodothalassiales</taxon>
        <taxon>Rhodothalassiaceae</taxon>
        <taxon>Rhodothalassium</taxon>
    </lineage>
</organism>
<dbReference type="RefSeq" id="WP_132708278.1">
    <property type="nucleotide sequence ID" value="NZ_JACIGF010000004.1"/>
</dbReference>
<reference evidence="2 3" key="1">
    <citation type="submission" date="2019-03" db="EMBL/GenBank/DDBJ databases">
        <title>Genomic Encyclopedia of Type Strains, Phase IV (KMG-IV): sequencing the most valuable type-strain genomes for metagenomic binning, comparative biology and taxonomic classification.</title>
        <authorList>
            <person name="Goeker M."/>
        </authorList>
    </citation>
    <scope>NUCLEOTIDE SEQUENCE [LARGE SCALE GENOMIC DNA]</scope>
    <source>
        <strain evidence="2 3">DSM 2132</strain>
    </source>
</reference>
<keyword evidence="1" id="KW-0472">Membrane</keyword>
<dbReference type="InParanoid" id="A0A4R2PKR5"/>
<keyword evidence="1" id="KW-0812">Transmembrane</keyword>
<name>A0A4R2PKR5_RHOSA</name>
<feature type="transmembrane region" description="Helical" evidence="1">
    <location>
        <begin position="37"/>
        <end position="62"/>
    </location>
</feature>
<keyword evidence="3" id="KW-1185">Reference proteome</keyword>
<proteinExistence type="predicted"/>
<sequence length="102" mass="11298">MPAYRFSGPETATDRDDTRSWARHLHFSTQGWTRMHWIIAVGVTVLLWFVFGWAFGLLFGAVAGIATFLGWVAGVVLAGALVVAAFFLMVLVATRMIVDFFS</sequence>
<comment type="caution">
    <text evidence="2">The sequence shown here is derived from an EMBL/GenBank/DDBJ whole genome shotgun (WGS) entry which is preliminary data.</text>
</comment>
<dbReference type="AlphaFoldDB" id="A0A4R2PKR5"/>
<gene>
    <name evidence="2" type="ORF">EV659_104236</name>
</gene>
<evidence type="ECO:0000313" key="2">
    <source>
        <dbReference type="EMBL" id="TCP35384.1"/>
    </source>
</evidence>
<dbReference type="Proteomes" id="UP000295399">
    <property type="component" value="Unassembled WGS sequence"/>
</dbReference>
<feature type="transmembrane region" description="Helical" evidence="1">
    <location>
        <begin position="68"/>
        <end position="93"/>
    </location>
</feature>
<keyword evidence="1" id="KW-1133">Transmembrane helix</keyword>
<evidence type="ECO:0000313" key="3">
    <source>
        <dbReference type="Proteomes" id="UP000295399"/>
    </source>
</evidence>
<accession>A0A4R2PKR5</accession>
<protein>
    <submittedName>
        <fullName evidence="2">Uncharacterized protein</fullName>
    </submittedName>
</protein>
<dbReference type="EMBL" id="SLXO01000004">
    <property type="protein sequence ID" value="TCP35384.1"/>
    <property type="molecule type" value="Genomic_DNA"/>
</dbReference>
<evidence type="ECO:0000256" key="1">
    <source>
        <dbReference type="SAM" id="Phobius"/>
    </source>
</evidence>